<keyword evidence="3" id="KW-1185">Reference proteome</keyword>
<proteinExistence type="predicted"/>
<organism evidence="2 3">
    <name type="scientific">Serratia rhizosphaerae</name>
    <dbReference type="NCBI Taxonomy" id="2597702"/>
    <lineage>
        <taxon>Bacteria</taxon>
        <taxon>Pseudomonadati</taxon>
        <taxon>Pseudomonadota</taxon>
        <taxon>Gammaproteobacteria</taxon>
        <taxon>Enterobacterales</taxon>
        <taxon>Yersiniaceae</taxon>
        <taxon>Serratia</taxon>
    </lineage>
</organism>
<dbReference type="Proteomes" id="UP000430368">
    <property type="component" value="Chromosome"/>
</dbReference>
<name>A0ABX6GU37_9GAMM</name>
<evidence type="ECO:0000313" key="2">
    <source>
        <dbReference type="EMBL" id="QHA89790.1"/>
    </source>
</evidence>
<sequence>MDNVKKISDTRPAPAKSGAGIGTPDFHRDIDTPRACFLLSFALLHLRINGGACRGAERLAGR</sequence>
<evidence type="ECO:0000256" key="1">
    <source>
        <dbReference type="SAM" id="MobiDB-lite"/>
    </source>
</evidence>
<reference evidence="2 3" key="1">
    <citation type="submission" date="2019-07" db="EMBL/GenBank/DDBJ databases">
        <title>Serratia dokdonensis sp. nov., an elicitor of systemic resistance in Nicotiana Tabacum.</title>
        <authorList>
            <person name="Son J.-S."/>
            <person name="Hwang Y.-J."/>
            <person name="Lee S.-Y."/>
            <person name="Ghim S.-Y."/>
        </authorList>
    </citation>
    <scope>NUCLEOTIDE SEQUENCE [LARGE SCALE GENOMIC DNA]</scope>
    <source>
        <strain evidence="2 3">KUDC3025</strain>
    </source>
</reference>
<dbReference type="EMBL" id="CP041764">
    <property type="protein sequence ID" value="QHA89790.1"/>
    <property type="molecule type" value="Genomic_DNA"/>
</dbReference>
<accession>A0ABX6GU37</accession>
<protein>
    <submittedName>
        <fullName evidence="2">Uncharacterized protein</fullName>
    </submittedName>
</protein>
<evidence type="ECO:0000313" key="3">
    <source>
        <dbReference type="Proteomes" id="UP000430368"/>
    </source>
</evidence>
<feature type="region of interest" description="Disordered" evidence="1">
    <location>
        <begin position="1"/>
        <end position="24"/>
    </location>
</feature>
<gene>
    <name evidence="2" type="ORF">FO014_00995</name>
</gene>